<protein>
    <submittedName>
        <fullName evidence="1">Uncharacterized protein</fullName>
    </submittedName>
</protein>
<dbReference type="Proteomes" id="UP001215280">
    <property type="component" value="Unassembled WGS sequence"/>
</dbReference>
<dbReference type="AlphaFoldDB" id="A0AAD7J6V7"/>
<evidence type="ECO:0000313" key="1">
    <source>
        <dbReference type="EMBL" id="KAJ7758452.1"/>
    </source>
</evidence>
<comment type="caution">
    <text evidence="1">The sequence shown here is derived from an EMBL/GenBank/DDBJ whole genome shotgun (WGS) entry which is preliminary data.</text>
</comment>
<evidence type="ECO:0000313" key="2">
    <source>
        <dbReference type="Proteomes" id="UP001215280"/>
    </source>
</evidence>
<name>A0AAD7J6V7_9AGAR</name>
<keyword evidence="2" id="KW-1185">Reference proteome</keyword>
<reference evidence="1" key="1">
    <citation type="submission" date="2023-03" db="EMBL/GenBank/DDBJ databases">
        <title>Massive genome expansion in bonnet fungi (Mycena s.s.) driven by repeated elements and novel gene families across ecological guilds.</title>
        <authorList>
            <consortium name="Lawrence Berkeley National Laboratory"/>
            <person name="Harder C.B."/>
            <person name="Miyauchi S."/>
            <person name="Viragh M."/>
            <person name="Kuo A."/>
            <person name="Thoen E."/>
            <person name="Andreopoulos B."/>
            <person name="Lu D."/>
            <person name="Skrede I."/>
            <person name="Drula E."/>
            <person name="Henrissat B."/>
            <person name="Morin E."/>
            <person name="Kohler A."/>
            <person name="Barry K."/>
            <person name="LaButti K."/>
            <person name="Morin E."/>
            <person name="Salamov A."/>
            <person name="Lipzen A."/>
            <person name="Mereny Z."/>
            <person name="Hegedus B."/>
            <person name="Baldrian P."/>
            <person name="Stursova M."/>
            <person name="Weitz H."/>
            <person name="Taylor A."/>
            <person name="Grigoriev I.V."/>
            <person name="Nagy L.G."/>
            <person name="Martin F."/>
            <person name="Kauserud H."/>
        </authorList>
    </citation>
    <scope>NUCLEOTIDE SEQUENCE</scope>
    <source>
        <strain evidence="1">CBHHK188m</strain>
    </source>
</reference>
<dbReference type="EMBL" id="JARJLG010000055">
    <property type="protein sequence ID" value="KAJ7758452.1"/>
    <property type="molecule type" value="Genomic_DNA"/>
</dbReference>
<accession>A0AAD7J6V7</accession>
<proteinExistence type="predicted"/>
<sequence>MGDFLVQGKLSPVINSTQGNFLKIFAAWIIEDDLPFTTGETPGIRRFHFYLPSDTSLHNTLAKMYIDILGGQIQDFGGDRYFDHAHNDYHLFRTIPSWITSDWELVERVIDFHAIADEEHEGKYAGLGLAKQLAELQVIEKIHSFFLYLRNQPHLLFRPCSGSQVKIPITKFPCQMHHLVSGPN</sequence>
<organism evidence="1 2">
    <name type="scientific">Mycena maculata</name>
    <dbReference type="NCBI Taxonomy" id="230809"/>
    <lineage>
        <taxon>Eukaryota</taxon>
        <taxon>Fungi</taxon>
        <taxon>Dikarya</taxon>
        <taxon>Basidiomycota</taxon>
        <taxon>Agaricomycotina</taxon>
        <taxon>Agaricomycetes</taxon>
        <taxon>Agaricomycetidae</taxon>
        <taxon>Agaricales</taxon>
        <taxon>Marasmiineae</taxon>
        <taxon>Mycenaceae</taxon>
        <taxon>Mycena</taxon>
    </lineage>
</organism>
<gene>
    <name evidence="1" type="ORF">DFH07DRAFT_919182</name>
</gene>